<dbReference type="InterPro" id="IPR053943">
    <property type="entry name" value="RlmKL-like_Mtase_CS"/>
</dbReference>
<evidence type="ECO:0000256" key="4">
    <source>
        <dbReference type="ARBA" id="ARBA00022679"/>
    </source>
</evidence>
<feature type="compositionally biased region" description="Low complexity" evidence="8">
    <location>
        <begin position="436"/>
        <end position="458"/>
    </location>
</feature>
<dbReference type="Pfam" id="PF02926">
    <property type="entry name" value="THUMP"/>
    <property type="match status" value="1"/>
</dbReference>
<dbReference type="Proteomes" id="UP000249700">
    <property type="component" value="Unassembled WGS sequence"/>
</dbReference>
<dbReference type="Gene3D" id="3.30.750.80">
    <property type="entry name" value="RNA methyltransferase domain (HRMD) like"/>
    <property type="match status" value="1"/>
</dbReference>
<evidence type="ECO:0000259" key="9">
    <source>
        <dbReference type="PROSITE" id="PS51165"/>
    </source>
</evidence>
<evidence type="ECO:0000256" key="3">
    <source>
        <dbReference type="ARBA" id="ARBA00022603"/>
    </source>
</evidence>
<dbReference type="EC" id="2.1.1.173" evidence="6"/>
<dbReference type="InterPro" id="IPR054170">
    <property type="entry name" value="RlmL_1st"/>
</dbReference>
<keyword evidence="5 6" id="KW-0949">S-adenosyl-L-methionine</keyword>
<keyword evidence="4 6" id="KW-0808">Transferase</keyword>
<dbReference type="InterPro" id="IPR000241">
    <property type="entry name" value="RlmKL-like_Mtase"/>
</dbReference>
<comment type="catalytic activity">
    <reaction evidence="6">
        <text>guanosine(2445) in 23S rRNA + S-adenosyl-L-methionine = N(2)-methylguanosine(2445) in 23S rRNA + S-adenosyl-L-homocysteine + H(+)</text>
        <dbReference type="Rhea" id="RHEA:42740"/>
        <dbReference type="Rhea" id="RHEA-COMP:10215"/>
        <dbReference type="Rhea" id="RHEA-COMP:10216"/>
        <dbReference type="ChEBI" id="CHEBI:15378"/>
        <dbReference type="ChEBI" id="CHEBI:57856"/>
        <dbReference type="ChEBI" id="CHEBI:59789"/>
        <dbReference type="ChEBI" id="CHEBI:74269"/>
        <dbReference type="ChEBI" id="CHEBI:74481"/>
        <dbReference type="EC" id="2.1.1.173"/>
    </reaction>
</comment>
<dbReference type="OrthoDB" id="9809404at2"/>
<comment type="subcellular location">
    <subcellularLocation>
        <location evidence="6">Cytoplasm</location>
    </subcellularLocation>
</comment>
<evidence type="ECO:0000256" key="8">
    <source>
        <dbReference type="SAM" id="MobiDB-lite"/>
    </source>
</evidence>
<evidence type="ECO:0000313" key="10">
    <source>
        <dbReference type="EMBL" id="RAR59678.1"/>
    </source>
</evidence>
<gene>
    <name evidence="6" type="primary">rlmL</name>
    <name evidence="10" type="ORF">BCL93_10825</name>
</gene>
<dbReference type="GO" id="GO:0003723">
    <property type="term" value="F:RNA binding"/>
    <property type="evidence" value="ECO:0007669"/>
    <property type="project" value="UniProtKB-UniRule"/>
</dbReference>
<dbReference type="GO" id="GO:0070043">
    <property type="term" value="F:rRNA (guanine-N7-)-methyltransferase activity"/>
    <property type="evidence" value="ECO:0007669"/>
    <property type="project" value="UniProtKB-UniRule"/>
</dbReference>
<dbReference type="PIRSF" id="PIRSF037618">
    <property type="entry name" value="RNA_Mtase_bacteria_prd"/>
    <property type="match status" value="1"/>
</dbReference>
<dbReference type="Gene3D" id="3.40.50.150">
    <property type="entry name" value="Vaccinia Virus protein VP39"/>
    <property type="match status" value="2"/>
</dbReference>
<keyword evidence="3 6" id="KW-0489">Methyltransferase</keyword>
<comment type="function">
    <text evidence="6">Specifically methylates the guanine in position 2445 (m2G2445) and the guanine in position 2069 (m7G2069) of 23S rRNA.</text>
</comment>
<dbReference type="GO" id="GO:0005737">
    <property type="term" value="C:cytoplasm"/>
    <property type="evidence" value="ECO:0007669"/>
    <property type="project" value="UniProtKB-SubCell"/>
</dbReference>
<comment type="caution">
    <text evidence="10">The sequence shown here is derived from an EMBL/GenBank/DDBJ whole genome shotgun (WGS) entry which is preliminary data.</text>
</comment>
<dbReference type="EMBL" id="QLSX01000008">
    <property type="protein sequence ID" value="RAR59678.1"/>
    <property type="molecule type" value="Genomic_DNA"/>
</dbReference>
<dbReference type="CDD" id="cd11715">
    <property type="entry name" value="THUMP_AdoMetMT"/>
    <property type="match status" value="1"/>
</dbReference>
<keyword evidence="2 6" id="KW-0698">rRNA processing</keyword>
<proteinExistence type="inferred from homology"/>
<dbReference type="GO" id="GO:0052915">
    <property type="term" value="F:23S rRNA (guanine(2445)-N(2))-methyltransferase activity"/>
    <property type="evidence" value="ECO:0007669"/>
    <property type="project" value="UniProtKB-UniRule"/>
</dbReference>
<reference evidence="10 11" key="1">
    <citation type="submission" date="2018-06" db="EMBL/GenBank/DDBJ databases">
        <title>Comparative analysis of microorganisms from saline springs in Andes Mountain Range, Colombia.</title>
        <authorList>
            <person name="Rubin E."/>
        </authorList>
    </citation>
    <scope>NUCLEOTIDE SEQUENCE [LARGE SCALE GENOMIC DNA]</scope>
    <source>
        <strain evidence="10 11">USBA-857</strain>
    </source>
</reference>
<sequence length="787" mass="86593">MKDQQAIETMTLFATCPKGMELLLADELGSLGMTVTKTTVAGVHLTGSLEAAYRACLWSRLANRIVLCLSREEGIETPDQLKGCAEAIDWRGHLAPGKTLAVDFHGQSEAIRHTRFGAQTVKDGVVDALRSAGRERPSVDPRDPDLRLYAHLHRGRLTLGIDLSGDSLHRRGYRRELGHAPIKENLAAALLVRADWPARAKAGEALIDPLCGSGTLVIEGALMAADVAPNLLRERFGFHGWAGHDATLWQELKREAEARASLGRKRCKAKLYGRDQSPQAISAARANAMRAGIPALIDFQGASVKQLVRPADLPAEALGLLITNPPYGERIGELPELVPLYAALGARAQAHFPGWRLAMLTGNPELGHRTGLRAGKQYAFKNGPLDCKLLLIELDQGQASAPTPDQAAPAKRRAVGGQSSGDDHDGDASGDEFHKAASNSATNSATKPATKSSKGAAAHSDERPARSEGAQMFANRLLKNRKRLKSWLKRSGEPCYRLYDADMPEYALAIDVYGDRVHVQEYAPPKSVNANQAQRRLLDALGVIPEVLEVSPEHVYIKQRERQSGKAQYQKHAASGERFQVREGRAQLWVNLRDYLDTGLFLDHRPVRRMLAEMAPGKRFLNLFCYTATATVQAALGTQAEGGASDSVSVDLSNTYLEWARENFALNRLDPSRHRVVRDDCLRWLETAGSEFDLIFLDPPTFSNSKKMEATLDIQRDQGRLVELAIARLAPGGTLVFSNNQRRFVLDASLEERFAVEDISAKTFDPDFTRRPDLHHCFLIRHRDDAA</sequence>
<dbReference type="EC" id="2.1.1.264" evidence="6"/>
<name>A0A328XMT7_9GAMM</name>
<dbReference type="PROSITE" id="PS00092">
    <property type="entry name" value="N6_MTASE"/>
    <property type="match status" value="1"/>
</dbReference>
<evidence type="ECO:0000256" key="1">
    <source>
        <dbReference type="ARBA" id="ARBA00022490"/>
    </source>
</evidence>
<evidence type="ECO:0000256" key="5">
    <source>
        <dbReference type="ARBA" id="ARBA00022691"/>
    </source>
</evidence>
<dbReference type="InterPro" id="IPR019614">
    <property type="entry name" value="SAM-dep_methyl-trfase"/>
</dbReference>
<dbReference type="Pfam" id="PF01170">
    <property type="entry name" value="UPF0020"/>
    <property type="match status" value="1"/>
</dbReference>
<dbReference type="Gene3D" id="3.30.2130.30">
    <property type="match status" value="1"/>
</dbReference>
<feature type="region of interest" description="Disordered" evidence="8">
    <location>
        <begin position="399"/>
        <end position="470"/>
    </location>
</feature>
<comment type="catalytic activity">
    <reaction evidence="6">
        <text>guanosine(2069) in 23S rRNA + S-adenosyl-L-methionine = N(2)-methylguanosine(2069) in 23S rRNA + S-adenosyl-L-homocysteine + H(+)</text>
        <dbReference type="Rhea" id="RHEA:43772"/>
        <dbReference type="Rhea" id="RHEA-COMP:10688"/>
        <dbReference type="Rhea" id="RHEA-COMP:10689"/>
        <dbReference type="ChEBI" id="CHEBI:15378"/>
        <dbReference type="ChEBI" id="CHEBI:57856"/>
        <dbReference type="ChEBI" id="CHEBI:59789"/>
        <dbReference type="ChEBI" id="CHEBI:74269"/>
        <dbReference type="ChEBI" id="CHEBI:74481"/>
        <dbReference type="EC" id="2.1.1.264"/>
    </reaction>
</comment>
<dbReference type="RefSeq" id="WP_112055435.1">
    <property type="nucleotide sequence ID" value="NZ_QLSX01000008.1"/>
</dbReference>
<dbReference type="PANTHER" id="PTHR47313">
    <property type="entry name" value="RIBOSOMAL RNA LARGE SUBUNIT METHYLTRANSFERASE K/L"/>
    <property type="match status" value="1"/>
</dbReference>
<dbReference type="CDD" id="cd02440">
    <property type="entry name" value="AdoMet_MTases"/>
    <property type="match status" value="1"/>
</dbReference>
<feature type="domain" description="THUMP" evidence="9">
    <location>
        <begin position="51"/>
        <end position="163"/>
    </location>
</feature>
<dbReference type="InterPro" id="IPR029063">
    <property type="entry name" value="SAM-dependent_MTases_sf"/>
</dbReference>
<dbReference type="AlphaFoldDB" id="A0A328XMT7"/>
<evidence type="ECO:0000313" key="11">
    <source>
        <dbReference type="Proteomes" id="UP000249700"/>
    </source>
</evidence>
<dbReference type="InterPro" id="IPR017244">
    <property type="entry name" value="23SrRNA_methyltr_KL"/>
</dbReference>
<dbReference type="PROSITE" id="PS01261">
    <property type="entry name" value="UPF0020"/>
    <property type="match status" value="1"/>
</dbReference>
<evidence type="ECO:0000256" key="6">
    <source>
        <dbReference type="HAMAP-Rule" id="MF_01858"/>
    </source>
</evidence>
<dbReference type="Pfam" id="PF10672">
    <property type="entry name" value="Methyltrans_SAM"/>
    <property type="match status" value="1"/>
</dbReference>
<organism evidence="10 11">
    <name type="scientific">Onishia taeanensis</name>
    <dbReference type="NCBI Taxonomy" id="284577"/>
    <lineage>
        <taxon>Bacteria</taxon>
        <taxon>Pseudomonadati</taxon>
        <taxon>Pseudomonadota</taxon>
        <taxon>Gammaproteobacteria</taxon>
        <taxon>Oceanospirillales</taxon>
        <taxon>Halomonadaceae</taxon>
        <taxon>Onishia</taxon>
    </lineage>
</organism>
<dbReference type="PROSITE" id="PS51165">
    <property type="entry name" value="THUMP"/>
    <property type="match status" value="1"/>
</dbReference>
<feature type="compositionally biased region" description="Basic and acidic residues" evidence="8">
    <location>
        <begin position="421"/>
        <end position="435"/>
    </location>
</feature>
<evidence type="ECO:0000256" key="7">
    <source>
        <dbReference type="PROSITE-ProRule" id="PRU00529"/>
    </source>
</evidence>
<dbReference type="InterPro" id="IPR002052">
    <property type="entry name" value="DNA_methylase_N6_adenine_CS"/>
</dbReference>
<dbReference type="SUPFAM" id="SSF53335">
    <property type="entry name" value="S-adenosyl-L-methionine-dependent methyltransferases"/>
    <property type="match status" value="2"/>
</dbReference>
<protein>
    <recommendedName>
        <fullName evidence="6">Ribosomal RNA large subunit methyltransferase K/L</fullName>
    </recommendedName>
    <domain>
        <recommendedName>
            <fullName evidence="6">23S rRNA m2G2445 methyltransferase</fullName>
            <ecNumber evidence="6">2.1.1.173</ecNumber>
        </recommendedName>
        <alternativeName>
            <fullName evidence="6">rRNA (guanine-N(2)-)-methyltransferase RlmL</fullName>
        </alternativeName>
    </domain>
    <domain>
        <recommendedName>
            <fullName evidence="6">23S rRNA m7G2069 methyltransferase</fullName>
            <ecNumber evidence="6">2.1.1.264</ecNumber>
        </recommendedName>
        <alternativeName>
            <fullName evidence="6">rRNA (guanine-N(7)-)-methyltransferase RlmK</fullName>
        </alternativeName>
    </domain>
</protein>
<dbReference type="InterPro" id="IPR004114">
    <property type="entry name" value="THUMP_dom"/>
</dbReference>
<keyword evidence="7" id="KW-0694">RNA-binding</keyword>
<dbReference type="SMART" id="SM00981">
    <property type="entry name" value="THUMP"/>
    <property type="match status" value="1"/>
</dbReference>
<dbReference type="HAMAP" id="MF_01858">
    <property type="entry name" value="23SrRNA_methyltr_KL"/>
    <property type="match status" value="1"/>
</dbReference>
<comment type="similarity">
    <text evidence="6">Belongs to the methyltransferase superfamily. RlmKL family.</text>
</comment>
<keyword evidence="1 6" id="KW-0963">Cytoplasm</keyword>
<accession>A0A328XMT7</accession>
<dbReference type="Pfam" id="PF22020">
    <property type="entry name" value="RlmL_1st"/>
    <property type="match status" value="1"/>
</dbReference>
<dbReference type="NCBIfam" id="NF008748">
    <property type="entry name" value="PRK11783.1"/>
    <property type="match status" value="1"/>
</dbReference>
<dbReference type="PANTHER" id="PTHR47313:SF1">
    <property type="entry name" value="RIBOSOMAL RNA LARGE SUBUNIT METHYLTRANSFERASE K_L"/>
    <property type="match status" value="1"/>
</dbReference>
<evidence type="ECO:0000256" key="2">
    <source>
        <dbReference type="ARBA" id="ARBA00022552"/>
    </source>
</evidence>